<dbReference type="GO" id="GO:0004362">
    <property type="term" value="F:glutathione-disulfide reductase (NADPH) activity"/>
    <property type="evidence" value="ECO:0007669"/>
    <property type="project" value="TreeGrafter"/>
</dbReference>
<feature type="coiled-coil region" evidence="9">
    <location>
        <begin position="131"/>
        <end position="158"/>
    </location>
</feature>
<dbReference type="PRINTS" id="PR00368">
    <property type="entry name" value="FADPNR"/>
</dbReference>
<feature type="coiled-coil region" evidence="9">
    <location>
        <begin position="1"/>
        <end position="41"/>
    </location>
</feature>
<evidence type="ECO:0000256" key="2">
    <source>
        <dbReference type="ARBA" id="ARBA00007532"/>
    </source>
</evidence>
<keyword evidence="14" id="KW-1185">Reference proteome</keyword>
<accession>A0A0V0R735</accession>
<dbReference type="GO" id="GO:0045454">
    <property type="term" value="P:cell redox homeostasis"/>
    <property type="evidence" value="ECO:0007669"/>
    <property type="project" value="InterPro"/>
</dbReference>
<dbReference type="SUPFAM" id="SSF55424">
    <property type="entry name" value="FAD/NAD-linked reductases, dimerisation (C-terminal) domain"/>
    <property type="match status" value="1"/>
</dbReference>
<dbReference type="PRINTS" id="PR00411">
    <property type="entry name" value="PNDRDTASEI"/>
</dbReference>
<dbReference type="PANTHER" id="PTHR42737">
    <property type="entry name" value="GLUTATHIONE REDUCTASE"/>
    <property type="match status" value="1"/>
</dbReference>
<protein>
    <submittedName>
        <fullName evidence="13">FAD/NAD-linked reductase, dimerization domain</fullName>
    </submittedName>
</protein>
<evidence type="ECO:0000259" key="12">
    <source>
        <dbReference type="Pfam" id="PF07992"/>
    </source>
</evidence>
<feature type="coiled-coil region" evidence="9">
    <location>
        <begin position="436"/>
        <end position="536"/>
    </location>
</feature>
<keyword evidence="3 8" id="KW-0285">Flavoprotein</keyword>
<feature type="domain" description="Pyridine nucleotide-disulphide oxidoreductase dimerisation" evidence="11">
    <location>
        <begin position="1114"/>
        <end position="1209"/>
    </location>
</feature>
<dbReference type="Gene3D" id="3.50.50.60">
    <property type="entry name" value="FAD/NAD(P)-binding domain"/>
    <property type="match status" value="1"/>
</dbReference>
<name>A0A0V0R735_PSEPJ</name>
<comment type="caution">
    <text evidence="13">The sequence shown here is derived from an EMBL/GenBank/DDBJ whole genome shotgun (WGS) entry which is preliminary data.</text>
</comment>
<evidence type="ECO:0000256" key="6">
    <source>
        <dbReference type="ARBA" id="ARBA00023157"/>
    </source>
</evidence>
<comment type="cofactor">
    <cofactor evidence="1">
        <name>FAD</name>
        <dbReference type="ChEBI" id="CHEBI:57692"/>
    </cofactor>
</comment>
<dbReference type="InParanoid" id="A0A0V0R735"/>
<sequence>MMEEEEIINESQQSYKSAQNLEDFEKQLQQLILQNTENYNNDIKNYINENDEQQNFWLQNYKQNEEFQKEFNFHIDMQLINRVINKGLEKQGQGFLKFIDDKFHFFIQKKFQLFFNDFIPKSDTKTERDYRKKMEKYKKQFEEQIKAAKTKAQSVEAIKIQQKNQKKWNEQNKEIVADLTQAIIKKNHKKIKEIFQKQVKPNNQVNQYNLLQKYLQKRKKIYQQEMQDAVFLKDIDLQNKIEKTYRSDIDRVKAEQTELNLKMEEKQREKNKKDMLLKSQDNRRRLLNMQKQTQERKETCNNKFIQQKQENMQKRKDKIPSPKSQLQKKVEEEKKYGSKQQQRAEKFQQEKVKKEKEKLQNYLKIQKQKQKEDKQALEEFAKQDKIMKIQEEKRERKKLKEYQEIKKKQEQQTANKLDIIRSQQDNEIQEIKKAIIDKAKTQENFHKTQLNQQKQQKTEKKLKQEKKMIEMEQKRIEFEQKQNELKANEKRKKYEQLQHEKIVKLQERRIQKQKQIEEIQIQQEIEQQELEDYYNKYQYLWSEREKQLWEEKWEKLQQKKIQNEQKLIINKLRKEEIEYEQDEKSQQILENLIQKQQQAAYNKESQFYRFTIQVNNFEDQRKENLKRARSAEREKKQKIIEKLELDEMKSSQINNQQNYTFNQDSGSGSQQKAVYGNLSDFQLTNEQVSTDDQDVNEIWYDVAIIGGGSGGITLALEAEKIGLKAIIFDYVEKSNQNNHWGLGGTCVNVGCIPKKLMHVAASLKEFVKDAEGYGWEMGEENEIIKKFNWKKLIYNIRKYISDNNSFYESKLYELKIPYKNAFATLHDKNTVVFSEDKNDIIQYLEKINNKQIQSYNSKEISENQLQTDIKNISTNLQHIKARNIVLCTGGRPNVDLQSCPDIKKYSMTSDDFFFQQKPPGKTLVVGGGYIALESAGILTSLGNPVTLMTKSKYLRGFDQQIAGMIVEDLQKFNGVKIVPNSLPISIKKFKNNKLEIEFQNLKNKKSTKEIFDSVLLAIGRIPNTKYLNLDKIGVKTNEQGEVIGNFKNESELTSVDNIYALGDILAGAPNLTPAAQKSAAYLAKRLFYKNITNLYNTDTSQEQKKFTLDYENCPTTVFTPQEYGFVGLSEEQAIEKIGKKNMVIYHSKYNPYEQSLNEKVDPKTFESLKRKAYIKLICDKSQNEKIIGMHFLGPQAGEIIQGFSVLMNFAKFSEKQQNLLLKEQQNQQKKIKQLQENQTGFFSSLFTKTESQSKQSEGRNNQADCDCYDDGNSQNTQILQFNKQFLDSCIGIHPTMAEEFLNLCKKSYESPEKESC</sequence>
<keyword evidence="7 8" id="KW-0676">Redox-active center</keyword>
<feature type="compositionally biased region" description="Basic and acidic residues" evidence="10">
    <location>
        <begin position="311"/>
        <end position="320"/>
    </location>
</feature>
<dbReference type="InterPro" id="IPR004099">
    <property type="entry name" value="Pyr_nucl-diS_OxRdtase_dimer"/>
</dbReference>
<dbReference type="PROSITE" id="PS00076">
    <property type="entry name" value="PYRIDINE_REDOX_1"/>
    <property type="match status" value="1"/>
</dbReference>
<keyword evidence="9" id="KW-0175">Coiled coil</keyword>
<dbReference type="OrthoDB" id="5956163at2759"/>
<evidence type="ECO:0000259" key="11">
    <source>
        <dbReference type="Pfam" id="PF02852"/>
    </source>
</evidence>
<evidence type="ECO:0000256" key="5">
    <source>
        <dbReference type="ARBA" id="ARBA00023002"/>
    </source>
</evidence>
<dbReference type="InterPro" id="IPR012999">
    <property type="entry name" value="Pyr_OxRdtase_I_AS"/>
</dbReference>
<evidence type="ECO:0000256" key="3">
    <source>
        <dbReference type="ARBA" id="ARBA00022630"/>
    </source>
</evidence>
<feature type="domain" description="FAD/NAD(P)-binding" evidence="12">
    <location>
        <begin position="700"/>
        <end position="1079"/>
    </location>
</feature>
<dbReference type="GO" id="GO:0034599">
    <property type="term" value="P:cellular response to oxidative stress"/>
    <property type="evidence" value="ECO:0007669"/>
    <property type="project" value="TreeGrafter"/>
</dbReference>
<dbReference type="Proteomes" id="UP000054937">
    <property type="component" value="Unassembled WGS sequence"/>
</dbReference>
<dbReference type="InterPro" id="IPR016156">
    <property type="entry name" value="FAD/NAD-linked_Rdtase_dimer_sf"/>
</dbReference>
<evidence type="ECO:0000256" key="7">
    <source>
        <dbReference type="ARBA" id="ARBA00023284"/>
    </source>
</evidence>
<dbReference type="InterPro" id="IPR023753">
    <property type="entry name" value="FAD/NAD-binding_dom"/>
</dbReference>
<dbReference type="Pfam" id="PF02852">
    <property type="entry name" value="Pyr_redox_dim"/>
    <property type="match status" value="1"/>
</dbReference>
<gene>
    <name evidence="13" type="ORF">PPERSA_08579</name>
</gene>
<evidence type="ECO:0000256" key="10">
    <source>
        <dbReference type="SAM" id="MobiDB-lite"/>
    </source>
</evidence>
<dbReference type="FunFam" id="3.50.50.60:FF:000012">
    <property type="entry name" value="Thioredoxin reductase 1, cytoplasmic"/>
    <property type="match status" value="1"/>
</dbReference>
<comment type="similarity">
    <text evidence="2 8">Belongs to the class-I pyridine nucleotide-disulfide oxidoreductase family.</text>
</comment>
<evidence type="ECO:0000256" key="4">
    <source>
        <dbReference type="ARBA" id="ARBA00022827"/>
    </source>
</evidence>
<evidence type="ECO:0000256" key="1">
    <source>
        <dbReference type="ARBA" id="ARBA00001974"/>
    </source>
</evidence>
<dbReference type="GO" id="GO:0005739">
    <property type="term" value="C:mitochondrion"/>
    <property type="evidence" value="ECO:0007669"/>
    <property type="project" value="TreeGrafter"/>
</dbReference>
<keyword evidence="5 8" id="KW-0560">Oxidoreductase</keyword>
<feature type="compositionally biased region" description="Basic and acidic residues" evidence="10">
    <location>
        <begin position="328"/>
        <end position="353"/>
    </location>
</feature>
<dbReference type="PANTHER" id="PTHR42737:SF7">
    <property type="entry name" value="THIOREDOXIN-DISULFIDE REDUCTASE"/>
    <property type="match status" value="1"/>
</dbReference>
<dbReference type="GO" id="GO:0050660">
    <property type="term" value="F:flavin adenine dinucleotide binding"/>
    <property type="evidence" value="ECO:0007669"/>
    <property type="project" value="InterPro"/>
</dbReference>
<evidence type="ECO:0000313" key="14">
    <source>
        <dbReference type="Proteomes" id="UP000054937"/>
    </source>
</evidence>
<keyword evidence="4 8" id="KW-0274">FAD</keyword>
<dbReference type="InterPro" id="IPR036188">
    <property type="entry name" value="FAD/NAD-bd_sf"/>
</dbReference>
<dbReference type="Pfam" id="PF07992">
    <property type="entry name" value="Pyr_redox_2"/>
    <property type="match status" value="1"/>
</dbReference>
<evidence type="ECO:0000256" key="8">
    <source>
        <dbReference type="RuleBase" id="RU003691"/>
    </source>
</evidence>
<proteinExistence type="inferred from homology"/>
<dbReference type="EMBL" id="LDAU01000040">
    <property type="protein sequence ID" value="KRX10176.1"/>
    <property type="molecule type" value="Genomic_DNA"/>
</dbReference>
<dbReference type="SUPFAM" id="SSF51905">
    <property type="entry name" value="FAD/NAD(P)-binding domain"/>
    <property type="match status" value="1"/>
</dbReference>
<dbReference type="GO" id="GO:0005829">
    <property type="term" value="C:cytosol"/>
    <property type="evidence" value="ECO:0007669"/>
    <property type="project" value="TreeGrafter"/>
</dbReference>
<evidence type="ECO:0000256" key="9">
    <source>
        <dbReference type="SAM" id="Coils"/>
    </source>
</evidence>
<feature type="coiled-coil region" evidence="9">
    <location>
        <begin position="614"/>
        <end position="642"/>
    </location>
</feature>
<reference evidence="13 14" key="1">
    <citation type="journal article" date="2015" name="Sci. Rep.">
        <title>Genome of the facultative scuticociliatosis pathogen Pseudocohnilembus persalinus provides insight into its virulence through horizontal gene transfer.</title>
        <authorList>
            <person name="Xiong J."/>
            <person name="Wang G."/>
            <person name="Cheng J."/>
            <person name="Tian M."/>
            <person name="Pan X."/>
            <person name="Warren A."/>
            <person name="Jiang C."/>
            <person name="Yuan D."/>
            <person name="Miao W."/>
        </authorList>
    </citation>
    <scope>NUCLEOTIDE SEQUENCE [LARGE SCALE GENOMIC DNA]</scope>
    <source>
        <strain evidence="13">36N120E</strain>
    </source>
</reference>
<dbReference type="InterPro" id="IPR046952">
    <property type="entry name" value="GSHR/TRXR-like"/>
</dbReference>
<organism evidence="13 14">
    <name type="scientific">Pseudocohnilembus persalinus</name>
    <name type="common">Ciliate</name>
    <dbReference type="NCBI Taxonomy" id="266149"/>
    <lineage>
        <taxon>Eukaryota</taxon>
        <taxon>Sar</taxon>
        <taxon>Alveolata</taxon>
        <taxon>Ciliophora</taxon>
        <taxon>Intramacronucleata</taxon>
        <taxon>Oligohymenophorea</taxon>
        <taxon>Scuticociliatia</taxon>
        <taxon>Philasterida</taxon>
        <taxon>Pseudocohnilembidae</taxon>
        <taxon>Pseudocohnilembus</taxon>
    </lineage>
</organism>
<feature type="region of interest" description="Disordered" evidence="10">
    <location>
        <begin position="309"/>
        <end position="353"/>
    </location>
</feature>
<dbReference type="GO" id="GO:0006749">
    <property type="term" value="P:glutathione metabolic process"/>
    <property type="evidence" value="ECO:0007669"/>
    <property type="project" value="TreeGrafter"/>
</dbReference>
<evidence type="ECO:0000313" key="13">
    <source>
        <dbReference type="EMBL" id="KRX10176.1"/>
    </source>
</evidence>
<keyword evidence="6" id="KW-1015">Disulfide bond</keyword>